<dbReference type="OrthoDB" id="5873679at2759"/>
<evidence type="ECO:0000313" key="4">
    <source>
        <dbReference type="WBParaSite" id="GPUH_0002097301-mRNA-1"/>
    </source>
</evidence>
<accession>A0A183EJ07</accession>
<evidence type="ECO:0000256" key="1">
    <source>
        <dbReference type="SAM" id="MobiDB-lite"/>
    </source>
</evidence>
<dbReference type="Proteomes" id="UP000271098">
    <property type="component" value="Unassembled WGS sequence"/>
</dbReference>
<evidence type="ECO:0000313" key="2">
    <source>
        <dbReference type="EMBL" id="VDN37182.1"/>
    </source>
</evidence>
<reference evidence="4" key="1">
    <citation type="submission" date="2016-06" db="UniProtKB">
        <authorList>
            <consortium name="WormBaseParasite"/>
        </authorList>
    </citation>
    <scope>IDENTIFICATION</scope>
</reference>
<organism evidence="4">
    <name type="scientific">Gongylonema pulchrum</name>
    <dbReference type="NCBI Taxonomy" id="637853"/>
    <lineage>
        <taxon>Eukaryota</taxon>
        <taxon>Metazoa</taxon>
        <taxon>Ecdysozoa</taxon>
        <taxon>Nematoda</taxon>
        <taxon>Chromadorea</taxon>
        <taxon>Rhabditida</taxon>
        <taxon>Spirurina</taxon>
        <taxon>Spiruromorpha</taxon>
        <taxon>Spiruroidea</taxon>
        <taxon>Gongylonematidae</taxon>
        <taxon>Gongylonema</taxon>
    </lineage>
</organism>
<name>A0A183EJ07_9BILA</name>
<evidence type="ECO:0000313" key="3">
    <source>
        <dbReference type="Proteomes" id="UP000271098"/>
    </source>
</evidence>
<gene>
    <name evidence="2" type="ORF">GPUH_LOCUS20949</name>
</gene>
<dbReference type="WBParaSite" id="GPUH_0002097301-mRNA-1">
    <property type="protein sequence ID" value="GPUH_0002097301-mRNA-1"/>
    <property type="gene ID" value="GPUH_0002097301"/>
</dbReference>
<feature type="region of interest" description="Disordered" evidence="1">
    <location>
        <begin position="1"/>
        <end position="111"/>
    </location>
</feature>
<keyword evidence="3" id="KW-1185">Reference proteome</keyword>
<sequence length="179" mass="19833">MDYLKIFVNSANPDLAHTGNQNEETDPTTYATASAPMESSNAGSTTLDSEECHHPSSSDFDAACQPESPAPVACNDYNNHQENQHQQNQHSRTSSSGLQMKTSSPTLPNSLNREAAIEKMENYFSRSTPEQIRRYMQRLRQTVNRRLAEEAVDLIATLGSDECSQFLNEIDDDASGTTE</sequence>
<reference evidence="2 3" key="2">
    <citation type="submission" date="2018-11" db="EMBL/GenBank/DDBJ databases">
        <authorList>
            <consortium name="Pathogen Informatics"/>
        </authorList>
    </citation>
    <scope>NUCLEOTIDE SEQUENCE [LARGE SCALE GENOMIC DNA]</scope>
</reference>
<feature type="compositionally biased region" description="Polar residues" evidence="1">
    <location>
        <begin position="18"/>
        <end position="47"/>
    </location>
</feature>
<feature type="compositionally biased region" description="Low complexity" evidence="1">
    <location>
        <begin position="78"/>
        <end position="90"/>
    </location>
</feature>
<dbReference type="EMBL" id="UYRT01091524">
    <property type="protein sequence ID" value="VDN37182.1"/>
    <property type="molecule type" value="Genomic_DNA"/>
</dbReference>
<dbReference type="AlphaFoldDB" id="A0A183EJ07"/>
<proteinExistence type="predicted"/>
<protein>
    <submittedName>
        <fullName evidence="2 4">Uncharacterized protein</fullName>
    </submittedName>
</protein>
<feature type="compositionally biased region" description="Polar residues" evidence="1">
    <location>
        <begin position="91"/>
        <end position="111"/>
    </location>
</feature>